<dbReference type="FunFam" id="1.10.150.20:FF:000002">
    <property type="entry name" value="DNA polymerase I"/>
    <property type="match status" value="1"/>
</dbReference>
<dbReference type="SUPFAM" id="SSF53098">
    <property type="entry name" value="Ribonuclease H-like"/>
    <property type="match status" value="1"/>
</dbReference>
<dbReference type="EMBL" id="BJZO01000003">
    <property type="protein sequence ID" value="GEO80060.1"/>
    <property type="molecule type" value="Genomic_DNA"/>
</dbReference>
<dbReference type="Gene3D" id="3.30.420.10">
    <property type="entry name" value="Ribonuclease H-like superfamily/Ribonuclease H"/>
    <property type="match status" value="1"/>
</dbReference>
<dbReference type="InterPro" id="IPR020046">
    <property type="entry name" value="5-3_exonucl_a-hlix_arch_N"/>
</dbReference>
<keyword evidence="12 17" id="KW-0239">DNA-directed DNA polymerase</keyword>
<evidence type="ECO:0000256" key="4">
    <source>
        <dbReference type="ARBA" id="ARBA00020311"/>
    </source>
</evidence>
<name>A0A512H3V1_9PROT</name>
<dbReference type="SMART" id="SM00474">
    <property type="entry name" value="35EXOc"/>
    <property type="match status" value="1"/>
</dbReference>
<dbReference type="RefSeq" id="WP_147162131.1">
    <property type="nucleotide sequence ID" value="NZ_BJZO01000003.1"/>
</dbReference>
<evidence type="ECO:0000256" key="13">
    <source>
        <dbReference type="ARBA" id="ARBA00023125"/>
    </source>
</evidence>
<dbReference type="InterPro" id="IPR020045">
    <property type="entry name" value="DNA_polI_H3TH"/>
</dbReference>
<evidence type="ECO:0000256" key="9">
    <source>
        <dbReference type="ARBA" id="ARBA00022763"/>
    </source>
</evidence>
<dbReference type="GO" id="GO:0006302">
    <property type="term" value="P:double-strand break repair"/>
    <property type="evidence" value="ECO:0007669"/>
    <property type="project" value="TreeGrafter"/>
</dbReference>
<evidence type="ECO:0000256" key="10">
    <source>
        <dbReference type="ARBA" id="ARBA00022801"/>
    </source>
</evidence>
<evidence type="ECO:0000256" key="5">
    <source>
        <dbReference type="ARBA" id="ARBA00022679"/>
    </source>
</evidence>
<evidence type="ECO:0000256" key="6">
    <source>
        <dbReference type="ARBA" id="ARBA00022695"/>
    </source>
</evidence>
<evidence type="ECO:0000256" key="3">
    <source>
        <dbReference type="ARBA" id="ARBA00012417"/>
    </source>
</evidence>
<dbReference type="GO" id="GO:0003887">
    <property type="term" value="F:DNA-directed DNA polymerase activity"/>
    <property type="evidence" value="ECO:0007669"/>
    <property type="project" value="UniProtKB-UniRule"/>
</dbReference>
<dbReference type="Gene3D" id="1.20.1060.10">
    <property type="entry name" value="Taq DNA Polymerase, Chain T, domain 4"/>
    <property type="match status" value="1"/>
</dbReference>
<keyword evidence="8" id="KW-0540">Nuclease</keyword>
<dbReference type="InterPro" id="IPR001098">
    <property type="entry name" value="DNA-dir_DNA_pol_A_palm_dom"/>
</dbReference>
<proteinExistence type="inferred from homology"/>
<comment type="function">
    <text evidence="17">In addition to polymerase activity, this DNA polymerase exhibits 3'-5' and 5'-3' exonuclease activity.</text>
</comment>
<keyword evidence="14 17" id="KW-0234">DNA repair</keyword>
<evidence type="ECO:0000259" key="19">
    <source>
        <dbReference type="SMART" id="SM00475"/>
    </source>
</evidence>
<evidence type="ECO:0000256" key="2">
    <source>
        <dbReference type="ARBA" id="ARBA00011541"/>
    </source>
</evidence>
<evidence type="ECO:0000259" key="20">
    <source>
        <dbReference type="SMART" id="SM00482"/>
    </source>
</evidence>
<dbReference type="FunFam" id="3.40.50.1010:FF:000001">
    <property type="entry name" value="DNA polymerase I"/>
    <property type="match status" value="1"/>
</dbReference>
<dbReference type="InterPro" id="IPR029060">
    <property type="entry name" value="PIN-like_dom_sf"/>
</dbReference>
<evidence type="ECO:0000313" key="21">
    <source>
        <dbReference type="EMBL" id="GEO80060.1"/>
    </source>
</evidence>
<keyword evidence="5 17" id="KW-0808">Transferase</keyword>
<dbReference type="PANTHER" id="PTHR10133:SF27">
    <property type="entry name" value="DNA POLYMERASE NU"/>
    <property type="match status" value="1"/>
</dbReference>
<dbReference type="Gene3D" id="3.40.50.1010">
    <property type="entry name" value="5'-nuclease"/>
    <property type="match status" value="1"/>
</dbReference>
<evidence type="ECO:0000256" key="8">
    <source>
        <dbReference type="ARBA" id="ARBA00022722"/>
    </source>
</evidence>
<dbReference type="NCBIfam" id="NF004397">
    <property type="entry name" value="PRK05755.1"/>
    <property type="match status" value="1"/>
</dbReference>
<dbReference type="Proteomes" id="UP000321567">
    <property type="component" value="Unassembled WGS sequence"/>
</dbReference>
<keyword evidence="13 17" id="KW-0238">DNA-binding</keyword>
<evidence type="ECO:0000256" key="17">
    <source>
        <dbReference type="RuleBase" id="RU004460"/>
    </source>
</evidence>
<evidence type="ECO:0000313" key="22">
    <source>
        <dbReference type="Proteomes" id="UP000321567"/>
    </source>
</evidence>
<dbReference type="OrthoDB" id="9806424at2"/>
<evidence type="ECO:0000259" key="18">
    <source>
        <dbReference type="SMART" id="SM00474"/>
    </source>
</evidence>
<accession>A0A512H3V1</accession>
<dbReference type="InterPro" id="IPR018320">
    <property type="entry name" value="DNA_polymerase_1"/>
</dbReference>
<dbReference type="SMART" id="SM00475">
    <property type="entry name" value="53EXOc"/>
    <property type="match status" value="1"/>
</dbReference>
<dbReference type="InterPro" id="IPR002421">
    <property type="entry name" value="5-3_exonuclease"/>
</dbReference>
<comment type="similarity">
    <text evidence="1 17">Belongs to the DNA polymerase type-A family.</text>
</comment>
<dbReference type="GO" id="GO:0008408">
    <property type="term" value="F:3'-5' exonuclease activity"/>
    <property type="evidence" value="ECO:0007669"/>
    <property type="project" value="UniProtKB-UniRule"/>
</dbReference>
<feature type="domain" description="5'-3' exonuclease" evidence="19">
    <location>
        <begin position="3"/>
        <end position="260"/>
    </location>
</feature>
<evidence type="ECO:0000256" key="16">
    <source>
        <dbReference type="NCBIfam" id="TIGR00593"/>
    </source>
</evidence>
<dbReference type="CDD" id="cd09898">
    <property type="entry name" value="H3TH_53EXO"/>
    <property type="match status" value="1"/>
</dbReference>
<evidence type="ECO:0000256" key="14">
    <source>
        <dbReference type="ARBA" id="ARBA00023204"/>
    </source>
</evidence>
<dbReference type="SMART" id="SM00482">
    <property type="entry name" value="POLAc"/>
    <property type="match status" value="1"/>
</dbReference>
<dbReference type="PRINTS" id="PR00868">
    <property type="entry name" value="DNAPOLI"/>
</dbReference>
<keyword evidence="7 17" id="KW-0235">DNA replication</keyword>
<dbReference type="InterPro" id="IPR036279">
    <property type="entry name" value="5-3_exonuclease_C_sf"/>
</dbReference>
<organism evidence="21 22">
    <name type="scientific">Pararhodospirillum oryzae</name>
    <dbReference type="NCBI Taxonomy" id="478448"/>
    <lineage>
        <taxon>Bacteria</taxon>
        <taxon>Pseudomonadati</taxon>
        <taxon>Pseudomonadota</taxon>
        <taxon>Alphaproteobacteria</taxon>
        <taxon>Rhodospirillales</taxon>
        <taxon>Rhodospirillaceae</taxon>
        <taxon>Pararhodospirillum</taxon>
    </lineage>
</organism>
<dbReference type="PANTHER" id="PTHR10133">
    <property type="entry name" value="DNA POLYMERASE I"/>
    <property type="match status" value="1"/>
</dbReference>
<evidence type="ECO:0000256" key="15">
    <source>
        <dbReference type="ARBA" id="ARBA00049244"/>
    </source>
</evidence>
<keyword evidence="9 17" id="KW-0227">DNA damage</keyword>
<dbReference type="FunFam" id="1.10.150.20:FF:000003">
    <property type="entry name" value="DNA polymerase I"/>
    <property type="match status" value="1"/>
</dbReference>
<dbReference type="CDD" id="cd06139">
    <property type="entry name" value="DNA_polA_I_Ecoli_like_exo"/>
    <property type="match status" value="1"/>
</dbReference>
<dbReference type="NCBIfam" id="TIGR00593">
    <property type="entry name" value="pola"/>
    <property type="match status" value="1"/>
</dbReference>
<dbReference type="Pfam" id="PF01367">
    <property type="entry name" value="5_3_exonuc"/>
    <property type="match status" value="1"/>
</dbReference>
<keyword evidence="11 17" id="KW-0269">Exonuclease</keyword>
<dbReference type="SUPFAM" id="SSF56672">
    <property type="entry name" value="DNA/RNA polymerases"/>
    <property type="match status" value="1"/>
</dbReference>
<dbReference type="InterPro" id="IPR019760">
    <property type="entry name" value="DNA-dir_DNA_pol_A_CS"/>
</dbReference>
<dbReference type="InterPro" id="IPR002298">
    <property type="entry name" value="DNA_polymerase_A"/>
</dbReference>
<dbReference type="PROSITE" id="PS00447">
    <property type="entry name" value="DNA_POLYMERASE_A"/>
    <property type="match status" value="1"/>
</dbReference>
<dbReference type="Pfam" id="PF01612">
    <property type="entry name" value="DNA_pol_A_exo1"/>
    <property type="match status" value="1"/>
</dbReference>
<gene>
    <name evidence="17" type="primary">polA</name>
    <name evidence="21" type="ORF">ROR02_01910</name>
</gene>
<keyword evidence="10 17" id="KW-0378">Hydrolase</keyword>
<evidence type="ECO:0000256" key="11">
    <source>
        <dbReference type="ARBA" id="ARBA00022839"/>
    </source>
</evidence>
<comment type="catalytic activity">
    <reaction evidence="15 17">
        <text>DNA(n) + a 2'-deoxyribonucleoside 5'-triphosphate = DNA(n+1) + diphosphate</text>
        <dbReference type="Rhea" id="RHEA:22508"/>
        <dbReference type="Rhea" id="RHEA-COMP:17339"/>
        <dbReference type="Rhea" id="RHEA-COMP:17340"/>
        <dbReference type="ChEBI" id="CHEBI:33019"/>
        <dbReference type="ChEBI" id="CHEBI:61560"/>
        <dbReference type="ChEBI" id="CHEBI:173112"/>
        <dbReference type="EC" id="2.7.7.7"/>
    </reaction>
</comment>
<dbReference type="EC" id="2.7.7.7" evidence="3 16"/>
<keyword evidence="6 17" id="KW-0548">Nucleotidyltransferase</keyword>
<comment type="caution">
    <text evidence="21">The sequence shown here is derived from an EMBL/GenBank/DDBJ whole genome shotgun (WGS) entry which is preliminary data.</text>
</comment>
<dbReference type="Pfam" id="PF00476">
    <property type="entry name" value="DNA_pol_A"/>
    <property type="match status" value="1"/>
</dbReference>
<dbReference type="InterPro" id="IPR043502">
    <property type="entry name" value="DNA/RNA_pol_sf"/>
</dbReference>
<dbReference type="SUPFAM" id="SSF88723">
    <property type="entry name" value="PIN domain-like"/>
    <property type="match status" value="1"/>
</dbReference>
<dbReference type="Gene3D" id="1.10.150.20">
    <property type="entry name" value="5' to 3' exonuclease, C-terminal subdomain"/>
    <property type="match status" value="2"/>
</dbReference>
<reference evidence="21 22" key="1">
    <citation type="submission" date="2019-07" db="EMBL/GenBank/DDBJ databases">
        <title>Whole genome shotgun sequence of Rhodospirillum oryzae NBRC 107573.</title>
        <authorList>
            <person name="Hosoyama A."/>
            <person name="Uohara A."/>
            <person name="Ohji S."/>
            <person name="Ichikawa N."/>
        </authorList>
    </citation>
    <scope>NUCLEOTIDE SEQUENCE [LARGE SCALE GENOMIC DNA]</scope>
    <source>
        <strain evidence="21 22">NBRC 107573</strain>
    </source>
</reference>
<dbReference type="CDD" id="cd08637">
    <property type="entry name" value="DNA_pol_A_pol_I_C"/>
    <property type="match status" value="1"/>
</dbReference>
<dbReference type="Gene3D" id="3.30.70.370">
    <property type="match status" value="1"/>
</dbReference>
<dbReference type="InterPro" id="IPR012337">
    <property type="entry name" value="RNaseH-like_sf"/>
</dbReference>
<dbReference type="Pfam" id="PF02739">
    <property type="entry name" value="5_3_exonuc_N"/>
    <property type="match status" value="1"/>
</dbReference>
<evidence type="ECO:0000256" key="7">
    <source>
        <dbReference type="ARBA" id="ARBA00022705"/>
    </source>
</evidence>
<sequence>MTAPPTLMLVDGSGYIFRAYHSLPPMSRPDGTPVNAVYGFTTMLLKLLADMKATHLAVLFDAGRHTFRNEIYPAYKAQRPDPPADLIPQFPLIREAVRAFNVPCLEREGLEADDLIATYAARARATGAQVVIVSSDKDLMQLVRDGVSLLDPMKNRAIGPDEVREKFGVDPDKVVDVQALAGDPVDNVPGVPGIGVKTAAQLITTYGDLETLLARAGEIPQPKRRQSLLEHADNARLSRRLVTLRDDVEVSETLEDFALGAPDPGVVRSFLTENGFRSLLKRVEATLDTAPDPASPDTPAAVAQGVESVPDDYHLVTTLEDLDAWIAEAHASGVVAVDTETNSLKARHATLVGVSLAPRPGRACYIPFAHRAPKTEGLDLEGEGAGAAVTNIEDKDKALARLGALLADPSVLKVGHNIKFDLHVLAGAGLDTVTPLDDTMVLSFVIDGSRHGHGMDELAQRHLGRTTIPFEAVCGKGKNQITFDLVPLDQAVRYAAEDADVTLRLHVVLRQALLAARLVRVYETLDRPMIPILARMEQTGVVVDAVRLKTLSGEFARRMADLETEIHALAGRPFNVASPKQLGEVLFDDMGLPGGKRSSKTGAWSTDAQVLDTLAGEGHALPALVLDWRQYAKLKSTYTDALVEDIDRATGRVHTTYSLSVTTTGRLSSNDPNLQNIPIRSEDGRKIREAFVAPPGFCLMSADYSQIELRLVAHVAAIRALREAFAQGQDIHAITAAQVFGVPLEGMDPMVRRRAKAINFGILYGISAHGLAVQLGISRGEAGAFIAAYMARFPEIQTFMETIKEQARAQGFVETPFGRRIPIPGINDRNPAARAFAERQAINAPIQGGAADIIKRAMIRLPDALSEAGLGARLLLQVHDELVLEVPEAEIDATRDTVRRVMSTTVALTDAQGVTTVPLDVDVGVGPSWAEAH</sequence>
<dbReference type="SUPFAM" id="SSF47807">
    <property type="entry name" value="5' to 3' exonuclease, C-terminal subdomain"/>
    <property type="match status" value="1"/>
</dbReference>
<dbReference type="FunFam" id="1.20.1060.10:FF:000001">
    <property type="entry name" value="DNA polymerase I"/>
    <property type="match status" value="1"/>
</dbReference>
<evidence type="ECO:0000256" key="12">
    <source>
        <dbReference type="ARBA" id="ARBA00022932"/>
    </source>
</evidence>
<feature type="domain" description="3'-5' exonuclease" evidence="18">
    <location>
        <begin position="313"/>
        <end position="514"/>
    </location>
</feature>
<comment type="subunit">
    <text evidence="2">Single-chain monomer with multiple functions.</text>
</comment>
<dbReference type="GO" id="GO:0003677">
    <property type="term" value="F:DNA binding"/>
    <property type="evidence" value="ECO:0007669"/>
    <property type="project" value="UniProtKB-UniRule"/>
</dbReference>
<dbReference type="InterPro" id="IPR036397">
    <property type="entry name" value="RNaseH_sf"/>
</dbReference>
<feature type="domain" description="DNA-directed DNA polymerase family A palm" evidence="20">
    <location>
        <begin position="684"/>
        <end position="890"/>
    </location>
</feature>
<protein>
    <recommendedName>
        <fullName evidence="4 16">DNA polymerase I</fullName>
        <ecNumber evidence="3 16">2.7.7.7</ecNumber>
    </recommendedName>
</protein>
<dbReference type="InterPro" id="IPR002562">
    <property type="entry name" value="3'-5'_exonuclease_dom"/>
</dbReference>
<dbReference type="InterPro" id="IPR008918">
    <property type="entry name" value="HhH2"/>
</dbReference>
<keyword evidence="22" id="KW-1185">Reference proteome</keyword>
<dbReference type="GO" id="GO:0008409">
    <property type="term" value="F:5'-3' exonuclease activity"/>
    <property type="evidence" value="ECO:0007669"/>
    <property type="project" value="UniProtKB-UniRule"/>
</dbReference>
<evidence type="ECO:0000256" key="1">
    <source>
        <dbReference type="ARBA" id="ARBA00007705"/>
    </source>
</evidence>
<dbReference type="AlphaFoldDB" id="A0A512H3V1"/>
<dbReference type="CDD" id="cd09859">
    <property type="entry name" value="PIN_53EXO"/>
    <property type="match status" value="1"/>
</dbReference>
<dbReference type="GO" id="GO:0006261">
    <property type="term" value="P:DNA-templated DNA replication"/>
    <property type="evidence" value="ECO:0007669"/>
    <property type="project" value="UniProtKB-UniRule"/>
</dbReference>
<dbReference type="SMART" id="SM00279">
    <property type="entry name" value="HhH2"/>
    <property type="match status" value="1"/>
</dbReference>